<dbReference type="AlphaFoldDB" id="A0A154VQB3"/>
<feature type="transmembrane region" description="Helical" evidence="8">
    <location>
        <begin position="31"/>
        <end position="55"/>
    </location>
</feature>
<dbReference type="Pfam" id="PF01925">
    <property type="entry name" value="TauE"/>
    <property type="match status" value="1"/>
</dbReference>
<dbReference type="GO" id="GO:0005886">
    <property type="term" value="C:plasma membrane"/>
    <property type="evidence" value="ECO:0007669"/>
    <property type="project" value="UniProtKB-SubCell"/>
</dbReference>
<keyword evidence="7 8" id="KW-0472">Membrane</keyword>
<comment type="caution">
    <text evidence="9">The sequence shown here is derived from an EMBL/GenBank/DDBJ whole genome shotgun (WGS) entry which is preliminary data.</text>
</comment>
<keyword evidence="3" id="KW-0813">Transport</keyword>
<feature type="transmembrane region" description="Helical" evidence="8">
    <location>
        <begin position="196"/>
        <end position="215"/>
    </location>
</feature>
<evidence type="ECO:0000256" key="7">
    <source>
        <dbReference type="ARBA" id="ARBA00023136"/>
    </source>
</evidence>
<name>A0A154VQB3_9PROT</name>
<evidence type="ECO:0000256" key="6">
    <source>
        <dbReference type="ARBA" id="ARBA00022989"/>
    </source>
</evidence>
<dbReference type="RefSeq" id="WP_067558993.1">
    <property type="nucleotide sequence ID" value="NZ_LPXN01000144.1"/>
</dbReference>
<evidence type="ECO:0000256" key="1">
    <source>
        <dbReference type="ARBA" id="ARBA00004651"/>
    </source>
</evidence>
<dbReference type="STRING" id="580166.AUP43_12910"/>
<keyword evidence="6 8" id="KW-1133">Transmembrane helix</keyword>
<feature type="transmembrane region" description="Helical" evidence="8">
    <location>
        <begin position="168"/>
        <end position="189"/>
    </location>
</feature>
<feature type="transmembrane region" description="Helical" evidence="8">
    <location>
        <begin position="75"/>
        <end position="94"/>
    </location>
</feature>
<keyword evidence="10" id="KW-1185">Reference proteome</keyword>
<gene>
    <name evidence="9" type="ORF">AUP43_12910</name>
</gene>
<evidence type="ECO:0000313" key="9">
    <source>
        <dbReference type="EMBL" id="KZD03455.1"/>
    </source>
</evidence>
<keyword evidence="5 8" id="KW-0812">Transmembrane</keyword>
<proteinExistence type="inferred from homology"/>
<comment type="similarity">
    <text evidence="2 8">Belongs to the 4-toluene sulfonate uptake permease (TSUP) (TC 2.A.102) family.</text>
</comment>
<dbReference type="InterPro" id="IPR002781">
    <property type="entry name" value="TM_pro_TauE-like"/>
</dbReference>
<dbReference type="Proteomes" id="UP000076400">
    <property type="component" value="Unassembled WGS sequence"/>
</dbReference>
<evidence type="ECO:0000256" key="5">
    <source>
        <dbReference type="ARBA" id="ARBA00022692"/>
    </source>
</evidence>
<protein>
    <recommendedName>
        <fullName evidence="8">Probable membrane transporter protein</fullName>
    </recommendedName>
</protein>
<sequence length="251" mass="26163">MLDSPLFPLLCASIFLLAGFAKGVIGMGLPTIAIGLMSLFVSPAMAAAILILPSVVTNIVQMLQGGAFKRLLRRLWPMMAGLCVGTWAGAGLLAGEGNPVAAIALGVALVAYALVGLCKVSFHAPARWEPVLSPLIGVATGLITAGTGVFVIPAVPYLQALGLEKDELVQALGISFTVSTLALAVNLLRADLLNPAIAWLALAALAAALAGQYLGQKLRGRLDPATFRMWFFISMLALGVYLIVRRSMALL</sequence>
<evidence type="ECO:0000256" key="2">
    <source>
        <dbReference type="ARBA" id="ARBA00009142"/>
    </source>
</evidence>
<evidence type="ECO:0000256" key="8">
    <source>
        <dbReference type="RuleBase" id="RU363041"/>
    </source>
</evidence>
<evidence type="ECO:0000313" key="10">
    <source>
        <dbReference type="Proteomes" id="UP000076400"/>
    </source>
</evidence>
<evidence type="ECO:0000256" key="3">
    <source>
        <dbReference type="ARBA" id="ARBA00022448"/>
    </source>
</evidence>
<organism evidence="9 10">
    <name type="scientific">Oceanibaculum pacificum</name>
    <dbReference type="NCBI Taxonomy" id="580166"/>
    <lineage>
        <taxon>Bacteria</taxon>
        <taxon>Pseudomonadati</taxon>
        <taxon>Pseudomonadota</taxon>
        <taxon>Alphaproteobacteria</taxon>
        <taxon>Rhodospirillales</taxon>
        <taxon>Oceanibaculaceae</taxon>
        <taxon>Oceanibaculum</taxon>
    </lineage>
</organism>
<accession>A0A154VQB3</accession>
<feature type="transmembrane region" description="Helical" evidence="8">
    <location>
        <begin position="134"/>
        <end position="156"/>
    </location>
</feature>
<reference evidence="9 10" key="1">
    <citation type="submission" date="2015-12" db="EMBL/GenBank/DDBJ databases">
        <title>Genome sequence of Oceanibaculum pacificum MCCC 1A02656.</title>
        <authorList>
            <person name="Lu L."/>
            <person name="Lai Q."/>
            <person name="Shao Z."/>
            <person name="Qian P."/>
        </authorList>
    </citation>
    <scope>NUCLEOTIDE SEQUENCE [LARGE SCALE GENOMIC DNA]</scope>
    <source>
        <strain evidence="9 10">MCCC 1A02656</strain>
    </source>
</reference>
<dbReference type="InterPro" id="IPR052017">
    <property type="entry name" value="TSUP"/>
</dbReference>
<dbReference type="PANTHER" id="PTHR30269:SF32">
    <property type="entry name" value="MEMBRANE TRANSPORTER PROTEIN-RELATED"/>
    <property type="match status" value="1"/>
</dbReference>
<evidence type="ECO:0000256" key="4">
    <source>
        <dbReference type="ARBA" id="ARBA00022475"/>
    </source>
</evidence>
<feature type="transmembrane region" description="Helical" evidence="8">
    <location>
        <begin position="100"/>
        <end position="122"/>
    </location>
</feature>
<keyword evidence="4 8" id="KW-1003">Cell membrane</keyword>
<dbReference type="PANTHER" id="PTHR30269">
    <property type="entry name" value="TRANSMEMBRANE PROTEIN YFCA"/>
    <property type="match status" value="1"/>
</dbReference>
<feature type="transmembrane region" description="Helical" evidence="8">
    <location>
        <begin position="227"/>
        <end position="244"/>
    </location>
</feature>
<dbReference type="OrthoDB" id="9800873at2"/>
<comment type="subcellular location">
    <subcellularLocation>
        <location evidence="1 8">Cell membrane</location>
        <topology evidence="1 8">Multi-pass membrane protein</topology>
    </subcellularLocation>
</comment>
<dbReference type="EMBL" id="LPXN01000144">
    <property type="protein sequence ID" value="KZD03455.1"/>
    <property type="molecule type" value="Genomic_DNA"/>
</dbReference>